<evidence type="ECO:0000313" key="3">
    <source>
        <dbReference type="Proteomes" id="UP000215127"/>
    </source>
</evidence>
<keyword evidence="1" id="KW-0812">Transmembrane</keyword>
<evidence type="ECO:0000313" key="2">
    <source>
        <dbReference type="EMBL" id="SMQ48011.1"/>
    </source>
</evidence>
<keyword evidence="1" id="KW-0472">Membrane</keyword>
<reference evidence="2 3" key="1">
    <citation type="submission" date="2016-06" db="EMBL/GenBank/DDBJ databases">
        <authorList>
            <person name="Kjaerup R.B."/>
            <person name="Dalgaard T.S."/>
            <person name="Juul-Madsen H.R."/>
        </authorList>
    </citation>
    <scope>NUCLEOTIDE SEQUENCE [LARGE SCALE GENOMIC DNA]</scope>
</reference>
<accession>A0A1X7RLB6</accession>
<proteinExistence type="predicted"/>
<gene>
    <name evidence="2" type="ORF">ZT3D7_G3160</name>
</gene>
<dbReference type="EMBL" id="LT853693">
    <property type="protein sequence ID" value="SMQ48011.1"/>
    <property type="molecule type" value="Genomic_DNA"/>
</dbReference>
<keyword evidence="1" id="KW-1133">Transmembrane helix</keyword>
<keyword evidence="3" id="KW-1185">Reference proteome</keyword>
<feature type="transmembrane region" description="Helical" evidence="1">
    <location>
        <begin position="20"/>
        <end position="41"/>
    </location>
</feature>
<sequence>MIPKHQTIAKHQVPSSSSNASLTGLGFFFAFLGVLDAVAWTSLGAPSSSPTTFASLVAVVSTFEVASAPSGAALEFSVAAPALVSFSYSSLPSLAARWLARAGRNLQSRLLQHAVFAEMAEETCRSSGLWP</sequence>
<feature type="transmembrane region" description="Helical" evidence="1">
    <location>
        <begin position="78"/>
        <end position="100"/>
    </location>
</feature>
<dbReference type="Proteomes" id="UP000215127">
    <property type="component" value="Chromosome 2"/>
</dbReference>
<organism evidence="2 3">
    <name type="scientific">Zymoseptoria tritici (strain ST99CH_3D7)</name>
    <dbReference type="NCBI Taxonomy" id="1276538"/>
    <lineage>
        <taxon>Eukaryota</taxon>
        <taxon>Fungi</taxon>
        <taxon>Dikarya</taxon>
        <taxon>Ascomycota</taxon>
        <taxon>Pezizomycotina</taxon>
        <taxon>Dothideomycetes</taxon>
        <taxon>Dothideomycetidae</taxon>
        <taxon>Mycosphaerellales</taxon>
        <taxon>Mycosphaerellaceae</taxon>
        <taxon>Zymoseptoria</taxon>
    </lineage>
</organism>
<dbReference type="AlphaFoldDB" id="A0A1X7RLB6"/>
<evidence type="ECO:0000256" key="1">
    <source>
        <dbReference type="SAM" id="Phobius"/>
    </source>
</evidence>
<name>A0A1X7RLB6_ZYMT9</name>
<protein>
    <submittedName>
        <fullName evidence="2">Uncharacterized protein</fullName>
    </submittedName>
</protein>